<evidence type="ECO:0000313" key="2">
    <source>
        <dbReference type="EMBL" id="MFC4130684.1"/>
    </source>
</evidence>
<dbReference type="RefSeq" id="WP_253757424.1">
    <property type="nucleotide sequence ID" value="NZ_JAMZDZ010000001.1"/>
</dbReference>
<evidence type="ECO:0000313" key="3">
    <source>
        <dbReference type="Proteomes" id="UP001595816"/>
    </source>
</evidence>
<proteinExistence type="predicted"/>
<dbReference type="EMBL" id="JBHSAY010000005">
    <property type="protein sequence ID" value="MFC4130684.1"/>
    <property type="molecule type" value="Genomic_DNA"/>
</dbReference>
<feature type="transmembrane region" description="Helical" evidence="1">
    <location>
        <begin position="86"/>
        <end position="108"/>
    </location>
</feature>
<comment type="caution">
    <text evidence="2">The sequence shown here is derived from an EMBL/GenBank/DDBJ whole genome shotgun (WGS) entry which is preliminary data.</text>
</comment>
<accession>A0ABV8LIT8</accession>
<keyword evidence="1" id="KW-0472">Membrane</keyword>
<keyword evidence="1" id="KW-0812">Transmembrane</keyword>
<protein>
    <recommendedName>
        <fullName evidence="4">NADH dehydrogenase subunit 6</fullName>
    </recommendedName>
</protein>
<sequence>MSDYFPLNTSFLISMIPVLLTLVTFLAGFIAVMANRRKLGKATGLAAAGTGVLTFGALLNVGWYIVSFNMPVIMRDLEVSYSTISVWYSIAGLCLGAVHLLGFILLLLSVFAGRAATPATPAGTPPIAPGAPYSQYAPPAAPGSPIQG</sequence>
<reference evidence="3" key="1">
    <citation type="journal article" date="2019" name="Int. J. Syst. Evol. Microbiol.">
        <title>The Global Catalogue of Microorganisms (GCM) 10K type strain sequencing project: providing services to taxonomists for standard genome sequencing and annotation.</title>
        <authorList>
            <consortium name="The Broad Institute Genomics Platform"/>
            <consortium name="The Broad Institute Genome Sequencing Center for Infectious Disease"/>
            <person name="Wu L."/>
            <person name="Ma J."/>
        </authorList>
    </citation>
    <scope>NUCLEOTIDE SEQUENCE [LARGE SCALE GENOMIC DNA]</scope>
    <source>
        <strain evidence="3">CGMCC 4.7289</strain>
    </source>
</reference>
<evidence type="ECO:0000256" key="1">
    <source>
        <dbReference type="SAM" id="Phobius"/>
    </source>
</evidence>
<dbReference type="Proteomes" id="UP001595816">
    <property type="component" value="Unassembled WGS sequence"/>
</dbReference>
<feature type="transmembrane region" description="Helical" evidence="1">
    <location>
        <begin position="12"/>
        <end position="33"/>
    </location>
</feature>
<name>A0ABV8LIT8_9ACTN</name>
<gene>
    <name evidence="2" type="ORF">ACFOZ4_08710</name>
</gene>
<evidence type="ECO:0008006" key="4">
    <source>
        <dbReference type="Google" id="ProtNLM"/>
    </source>
</evidence>
<keyword evidence="3" id="KW-1185">Reference proteome</keyword>
<organism evidence="2 3">
    <name type="scientific">Hamadaea flava</name>
    <dbReference type="NCBI Taxonomy" id="1742688"/>
    <lineage>
        <taxon>Bacteria</taxon>
        <taxon>Bacillati</taxon>
        <taxon>Actinomycetota</taxon>
        <taxon>Actinomycetes</taxon>
        <taxon>Micromonosporales</taxon>
        <taxon>Micromonosporaceae</taxon>
        <taxon>Hamadaea</taxon>
    </lineage>
</organism>
<keyword evidence="1" id="KW-1133">Transmembrane helix</keyword>
<feature type="transmembrane region" description="Helical" evidence="1">
    <location>
        <begin position="45"/>
        <end position="66"/>
    </location>
</feature>